<name>A0A1I0PER6_9BACT</name>
<sequence length="801" mass="91045">MNRFNFRRFAMMAMAAMLTTGVFAKRTTPDVGGKIVDEKGAPMPFVSVVLLSMPDSAFVQGAVSDENGNFKIVTPENQGVLKISSIGYQTLFIHVSSDGSMAGGPVIQMLEDAHLINEVVVKGQLPKTKLQGSSLVTQIKGSVLEKSGSVEDMLSKVPGIRKGKDGLEVIGKGTPVIYINGRKLHDTDELKRLNSQEILSVDVDMNPGARYDATVASVVRIRTVKQQGEGFGFSLFAGNNQQLRYGQSDPYTTFKANYRYRSVDVFGQVDFWERHNTAVSTATQNSFYKENNALVRLEQDNSFRSDWHAYGLNYTFGTNWQISDKHSVGFRLQYNDRLYDWNHADIQTDYYRNGKFEDHIDGIESEKTTIPYHWEGNSYYNGQLGKLNIDLNVDFYSNKKRANAKTDEYYQISDANHVNSEANTADHMVAEKLVLSYPVWKGKLSIGNEMTFVNRNASYYISGTAIPATDSKTKEQNIASFIDYGFSLGKLGEGSIGLRFEHVGFDYRDRLNAENNMKRYTNDLFPSISLSRAFGQVQAAMTYTQKTVRPTYWQLNSAVTYANAFTLQSGDPKLENQKNHDLSLNMRWKWLTFVSSWQRIEKHITQWSFLYNDAGVIMIKHVNLDKPLNRYTAYLNVAPTIGVWSPNLRTGFLSYDTELDLADPREASGSRTVTYKKPMIFVQLDNTFRLKHSWQFELGCDYQSRADWVSYHLRYTTWDMSATIQKCWLKNDALCLRITANNILQSGNEKVGIDCGYYYLTQWMRSNNHRLSISLRYTFNVARNKYKGSGAGQEAIQRMGN</sequence>
<protein>
    <submittedName>
        <fullName evidence="3">CarboxypepD_reg-like domain-containing protein</fullName>
    </submittedName>
</protein>
<evidence type="ECO:0000313" key="3">
    <source>
        <dbReference type="EMBL" id="SEW12937.1"/>
    </source>
</evidence>
<dbReference type="AlphaFoldDB" id="A0A1I0PER6"/>
<reference evidence="3 4" key="1">
    <citation type="submission" date="2016-10" db="EMBL/GenBank/DDBJ databases">
        <authorList>
            <person name="de Groot N.N."/>
        </authorList>
    </citation>
    <scope>NUCLEOTIDE SEQUENCE [LARGE SCALE GENOMIC DNA]</scope>
    <source>
        <strain evidence="3 4">TC2-24</strain>
    </source>
</reference>
<evidence type="ECO:0000259" key="2">
    <source>
        <dbReference type="Pfam" id="PF14905"/>
    </source>
</evidence>
<feature type="signal peptide" evidence="1">
    <location>
        <begin position="1"/>
        <end position="24"/>
    </location>
</feature>
<dbReference type="Pfam" id="PF13715">
    <property type="entry name" value="CarbopepD_reg_2"/>
    <property type="match status" value="1"/>
</dbReference>
<dbReference type="Proteomes" id="UP000199373">
    <property type="component" value="Unassembled WGS sequence"/>
</dbReference>
<dbReference type="RefSeq" id="WP_091915903.1">
    <property type="nucleotide sequence ID" value="NZ_FOIQ01000004.1"/>
</dbReference>
<organism evidence="3 4">
    <name type="scientific">Prevotella aff. ruminicola Tc2-24</name>
    <dbReference type="NCBI Taxonomy" id="81582"/>
    <lineage>
        <taxon>Bacteria</taxon>
        <taxon>Pseudomonadati</taxon>
        <taxon>Bacteroidota</taxon>
        <taxon>Bacteroidia</taxon>
        <taxon>Bacteroidales</taxon>
        <taxon>Prevotellaceae</taxon>
        <taxon>Prevotella</taxon>
    </lineage>
</organism>
<feature type="domain" description="Outer membrane protein beta-barrel" evidence="2">
    <location>
        <begin position="386"/>
        <end position="777"/>
    </location>
</feature>
<dbReference type="InterPro" id="IPR041700">
    <property type="entry name" value="OMP_b-brl_3"/>
</dbReference>
<gene>
    <name evidence="3" type="ORF">SAMN04487850_1713</name>
</gene>
<proteinExistence type="predicted"/>
<dbReference type="Pfam" id="PF14905">
    <property type="entry name" value="OMP_b-brl_3"/>
    <property type="match status" value="1"/>
</dbReference>
<dbReference type="SUPFAM" id="SSF49464">
    <property type="entry name" value="Carboxypeptidase regulatory domain-like"/>
    <property type="match status" value="1"/>
</dbReference>
<dbReference type="InterPro" id="IPR008969">
    <property type="entry name" value="CarboxyPept-like_regulatory"/>
</dbReference>
<dbReference type="SUPFAM" id="SSF56935">
    <property type="entry name" value="Porins"/>
    <property type="match status" value="1"/>
</dbReference>
<dbReference type="EMBL" id="FOIQ01000004">
    <property type="protein sequence ID" value="SEW12937.1"/>
    <property type="molecule type" value="Genomic_DNA"/>
</dbReference>
<accession>A0A1I0PER6</accession>
<evidence type="ECO:0000313" key="4">
    <source>
        <dbReference type="Proteomes" id="UP000199373"/>
    </source>
</evidence>
<keyword evidence="1" id="KW-0732">Signal</keyword>
<keyword evidence="4" id="KW-1185">Reference proteome</keyword>
<feature type="chain" id="PRO_5011514809" evidence="1">
    <location>
        <begin position="25"/>
        <end position="801"/>
    </location>
</feature>
<evidence type="ECO:0000256" key="1">
    <source>
        <dbReference type="SAM" id="SignalP"/>
    </source>
</evidence>